<dbReference type="KEGG" id="lxl:KDY119_03338"/>
<evidence type="ECO:0000256" key="2">
    <source>
        <dbReference type="SAM" id="Phobius"/>
    </source>
</evidence>
<feature type="region of interest" description="Disordered" evidence="1">
    <location>
        <begin position="80"/>
        <end position="100"/>
    </location>
</feature>
<accession>A0A5P9QFC4</accession>
<keyword evidence="4" id="KW-1185">Reference proteome</keyword>
<reference evidence="3 4" key="1">
    <citation type="submission" date="2019-10" db="EMBL/GenBank/DDBJ databases">
        <title>Genome sequence of Luteimicrobium xylanilyticum HY-24.</title>
        <authorList>
            <person name="Kim D.Y."/>
            <person name="Park H.-Y."/>
        </authorList>
    </citation>
    <scope>NUCLEOTIDE SEQUENCE [LARGE SCALE GENOMIC DNA]</scope>
    <source>
        <strain evidence="3 4">HY-24</strain>
    </source>
</reference>
<evidence type="ECO:0000313" key="4">
    <source>
        <dbReference type="Proteomes" id="UP000326702"/>
    </source>
</evidence>
<proteinExistence type="predicted"/>
<dbReference type="RefSeq" id="WP_051136145.1">
    <property type="nucleotide sequence ID" value="NZ_BAABIH010000016.1"/>
</dbReference>
<protein>
    <submittedName>
        <fullName evidence="3">Uncharacterized protein</fullName>
    </submittedName>
</protein>
<name>A0A5P9QFC4_9MICO</name>
<keyword evidence="2" id="KW-1133">Transmembrane helix</keyword>
<dbReference type="Proteomes" id="UP000326702">
    <property type="component" value="Chromosome"/>
</dbReference>
<organism evidence="3 4">
    <name type="scientific">Luteimicrobium xylanilyticum</name>
    <dbReference type="NCBI Taxonomy" id="1133546"/>
    <lineage>
        <taxon>Bacteria</taxon>
        <taxon>Bacillati</taxon>
        <taxon>Actinomycetota</taxon>
        <taxon>Actinomycetes</taxon>
        <taxon>Micrococcales</taxon>
        <taxon>Luteimicrobium</taxon>
    </lineage>
</organism>
<gene>
    <name evidence="3" type="ORF">KDY119_03338</name>
</gene>
<evidence type="ECO:0000256" key="1">
    <source>
        <dbReference type="SAM" id="MobiDB-lite"/>
    </source>
</evidence>
<keyword evidence="2" id="KW-0812">Transmembrane</keyword>
<feature type="transmembrane region" description="Helical" evidence="2">
    <location>
        <begin position="12"/>
        <end position="33"/>
    </location>
</feature>
<sequence length="100" mass="10968">MENDTTVSDWAVSGAGIAVILVAVAFWVLFLVAGIRVIQKAGYSGWWILVTFVPLLNTIMFLVFAFSRWPVERELAAWRTQAQTPPPPGMYGQPGGPYPG</sequence>
<feature type="transmembrane region" description="Helical" evidence="2">
    <location>
        <begin position="45"/>
        <end position="66"/>
    </location>
</feature>
<dbReference type="EMBL" id="CP045529">
    <property type="protein sequence ID" value="QFU99802.1"/>
    <property type="molecule type" value="Genomic_DNA"/>
</dbReference>
<dbReference type="AlphaFoldDB" id="A0A5P9QFC4"/>
<keyword evidence="2" id="KW-0472">Membrane</keyword>
<evidence type="ECO:0000313" key="3">
    <source>
        <dbReference type="EMBL" id="QFU99802.1"/>
    </source>
</evidence>